<dbReference type="EMBL" id="BARW01035937">
    <property type="protein sequence ID" value="GAJ23810.1"/>
    <property type="molecule type" value="Genomic_DNA"/>
</dbReference>
<sequence length="86" mass="9437">HPSIGTFKTDITAQWVAGTVSGTVGELALYLGAFTALSVNWTRREEYAFPVIMVSRLSEADGDFSSFVIDETKSLTVEWDLEVSFA</sequence>
<feature type="non-terminal residue" evidence="1">
    <location>
        <position position="1"/>
    </location>
</feature>
<proteinExistence type="predicted"/>
<organism evidence="1">
    <name type="scientific">marine sediment metagenome</name>
    <dbReference type="NCBI Taxonomy" id="412755"/>
    <lineage>
        <taxon>unclassified sequences</taxon>
        <taxon>metagenomes</taxon>
        <taxon>ecological metagenomes</taxon>
    </lineage>
</organism>
<reference evidence="1" key="1">
    <citation type="journal article" date="2014" name="Front. Microbiol.">
        <title>High frequency of phylogenetically diverse reductive dehalogenase-homologous genes in deep subseafloor sedimentary metagenomes.</title>
        <authorList>
            <person name="Kawai M."/>
            <person name="Futagami T."/>
            <person name="Toyoda A."/>
            <person name="Takaki Y."/>
            <person name="Nishi S."/>
            <person name="Hori S."/>
            <person name="Arai W."/>
            <person name="Tsubouchi T."/>
            <person name="Morono Y."/>
            <person name="Uchiyama I."/>
            <person name="Ito T."/>
            <person name="Fujiyama A."/>
            <person name="Inagaki F."/>
            <person name="Takami H."/>
        </authorList>
    </citation>
    <scope>NUCLEOTIDE SEQUENCE</scope>
    <source>
        <strain evidence="1">Expedition CK06-06</strain>
    </source>
</reference>
<gene>
    <name evidence="1" type="ORF">S12H4_55933</name>
</gene>
<protein>
    <submittedName>
        <fullName evidence="1">Uncharacterized protein</fullName>
    </submittedName>
</protein>
<name>X1W2J4_9ZZZZ</name>
<accession>X1W2J4</accession>
<comment type="caution">
    <text evidence="1">The sequence shown here is derived from an EMBL/GenBank/DDBJ whole genome shotgun (WGS) entry which is preliminary data.</text>
</comment>
<evidence type="ECO:0000313" key="1">
    <source>
        <dbReference type="EMBL" id="GAJ23810.1"/>
    </source>
</evidence>
<dbReference type="AlphaFoldDB" id="X1W2J4"/>